<evidence type="ECO:0000313" key="4">
    <source>
        <dbReference type="Proteomes" id="UP001595898"/>
    </source>
</evidence>
<accession>A0ABD5PSP0</accession>
<dbReference type="Pfam" id="PF00561">
    <property type="entry name" value="Abhydrolase_1"/>
    <property type="match status" value="1"/>
</dbReference>
<dbReference type="Gene3D" id="3.40.50.1820">
    <property type="entry name" value="alpha/beta hydrolase"/>
    <property type="match status" value="1"/>
</dbReference>
<proteinExistence type="predicted"/>
<dbReference type="Proteomes" id="UP001595898">
    <property type="component" value="Unassembled WGS sequence"/>
</dbReference>
<organism evidence="3 4">
    <name type="scientific">Halosolutus amylolyticus</name>
    <dbReference type="NCBI Taxonomy" id="2932267"/>
    <lineage>
        <taxon>Archaea</taxon>
        <taxon>Methanobacteriati</taxon>
        <taxon>Methanobacteriota</taxon>
        <taxon>Stenosarchaea group</taxon>
        <taxon>Halobacteria</taxon>
        <taxon>Halobacteriales</taxon>
        <taxon>Natrialbaceae</taxon>
        <taxon>Halosolutus</taxon>
    </lineage>
</organism>
<feature type="region of interest" description="Disordered" evidence="1">
    <location>
        <begin position="27"/>
        <end position="48"/>
    </location>
</feature>
<dbReference type="AlphaFoldDB" id="A0ABD5PSP0"/>
<reference evidence="3 4" key="1">
    <citation type="journal article" date="2019" name="Int. J. Syst. Evol. Microbiol.">
        <title>The Global Catalogue of Microorganisms (GCM) 10K type strain sequencing project: providing services to taxonomists for standard genome sequencing and annotation.</title>
        <authorList>
            <consortium name="The Broad Institute Genomics Platform"/>
            <consortium name="The Broad Institute Genome Sequencing Center for Infectious Disease"/>
            <person name="Wu L."/>
            <person name="Ma J."/>
        </authorList>
    </citation>
    <scope>NUCLEOTIDE SEQUENCE [LARGE SCALE GENOMIC DNA]</scope>
    <source>
        <strain evidence="3 4">WLHS5</strain>
    </source>
</reference>
<keyword evidence="4" id="KW-1185">Reference proteome</keyword>
<name>A0ABD5PSP0_9EURY</name>
<sequence length="296" mass="32299">MTDHETWSDGQETAAVTVDGHDLSVAYHEDGPGVASKSAGETEADAGDEPPVVFLHGIPTWSFLWRDIVPAIAEERRTIAPDMIGYGNSAMHDGFDRSIRAQERMLEDLLATLDVETVSLVAHDIGGGVALRFAAHNPDRVDRLVLSNAVCYDSWPVEFVSNLGLPETAGLDRSELEARLDSAFVDGAYGEADPEFVEGMKAPWLTEEGHRSLVRNAVATNTNHTTEIDYGAITAETLLLWGEDDVMQPFAYAERLAGDIPDTEIEPLSDAYHWVPEDRSAAYADRLAAFLSDPNT</sequence>
<dbReference type="PANTHER" id="PTHR43798:SF24">
    <property type="entry name" value="CIS-3-ALKYL-4-ALKYLOXETAN-2-ONE DECARBOXYLASE"/>
    <property type="match status" value="1"/>
</dbReference>
<dbReference type="InterPro" id="IPR000639">
    <property type="entry name" value="Epox_hydrolase-like"/>
</dbReference>
<comment type="caution">
    <text evidence="3">The sequence shown here is derived from an EMBL/GenBank/DDBJ whole genome shotgun (WGS) entry which is preliminary data.</text>
</comment>
<evidence type="ECO:0000259" key="2">
    <source>
        <dbReference type="Pfam" id="PF00561"/>
    </source>
</evidence>
<dbReference type="EMBL" id="JBHSFA010000007">
    <property type="protein sequence ID" value="MFC4543354.1"/>
    <property type="molecule type" value="Genomic_DNA"/>
</dbReference>
<evidence type="ECO:0000313" key="3">
    <source>
        <dbReference type="EMBL" id="MFC4543354.1"/>
    </source>
</evidence>
<dbReference type="InterPro" id="IPR029058">
    <property type="entry name" value="AB_hydrolase_fold"/>
</dbReference>
<dbReference type="PRINTS" id="PR00111">
    <property type="entry name" value="ABHYDROLASE"/>
</dbReference>
<keyword evidence="3" id="KW-0378">Hydrolase</keyword>
<feature type="domain" description="AB hydrolase-1" evidence="2">
    <location>
        <begin position="50"/>
        <end position="278"/>
    </location>
</feature>
<dbReference type="PANTHER" id="PTHR43798">
    <property type="entry name" value="MONOACYLGLYCEROL LIPASE"/>
    <property type="match status" value="1"/>
</dbReference>
<dbReference type="InterPro" id="IPR000073">
    <property type="entry name" value="AB_hydrolase_1"/>
</dbReference>
<dbReference type="RefSeq" id="WP_250139970.1">
    <property type="nucleotide sequence ID" value="NZ_JALIQP010000002.1"/>
</dbReference>
<dbReference type="PRINTS" id="PR00412">
    <property type="entry name" value="EPOXHYDRLASE"/>
</dbReference>
<protein>
    <submittedName>
        <fullName evidence="3">Alpha/beta fold hydrolase</fullName>
    </submittedName>
</protein>
<evidence type="ECO:0000256" key="1">
    <source>
        <dbReference type="SAM" id="MobiDB-lite"/>
    </source>
</evidence>
<dbReference type="SUPFAM" id="SSF53474">
    <property type="entry name" value="alpha/beta-Hydrolases"/>
    <property type="match status" value="1"/>
</dbReference>
<dbReference type="GO" id="GO:0016787">
    <property type="term" value="F:hydrolase activity"/>
    <property type="evidence" value="ECO:0007669"/>
    <property type="project" value="UniProtKB-KW"/>
</dbReference>
<gene>
    <name evidence="3" type="ORF">ACFO5R_15600</name>
</gene>
<dbReference type="InterPro" id="IPR050266">
    <property type="entry name" value="AB_hydrolase_sf"/>
</dbReference>